<comment type="function">
    <text evidence="7">Component of the origin recognition complex (ORC) that binds origins of replication. DNA-binding is ATP-dependent, however specific DNA sequences that define origins of replication have not been identified so far. ORC is required to assemble the pre-replication complex necessary to initiate DNA replication.</text>
</comment>
<dbReference type="GeneID" id="102749642"/>
<evidence type="ECO:0000256" key="4">
    <source>
        <dbReference type="ARBA" id="ARBA00022842"/>
    </source>
</evidence>
<keyword evidence="2 7" id="KW-0235">DNA replication</keyword>
<dbReference type="Pfam" id="PF09079">
    <property type="entry name" value="WHD_Cdc6"/>
    <property type="match status" value="1"/>
</dbReference>
<keyword evidence="4" id="KW-0460">Magnesium</keyword>
<feature type="domain" description="BAH" evidence="9">
    <location>
        <begin position="45"/>
        <end position="171"/>
    </location>
</feature>
<keyword evidence="10" id="KW-1185">Reference proteome</keyword>
<dbReference type="OrthoDB" id="1926878at2759"/>
<name>A0A7F8QCU5_LEPWE</name>
<dbReference type="Pfam" id="PF01426">
    <property type="entry name" value="BAH"/>
    <property type="match status" value="1"/>
</dbReference>
<keyword evidence="6 7" id="KW-0539">Nucleus</keyword>
<comment type="subcellular location">
    <subcellularLocation>
        <location evidence="1 7">Nucleus</location>
    </subcellularLocation>
</comment>
<protein>
    <recommendedName>
        <fullName evidence="7">Origin recognition complex subunit 1</fullName>
    </recommendedName>
</protein>
<evidence type="ECO:0000256" key="1">
    <source>
        <dbReference type="ARBA" id="ARBA00004123"/>
    </source>
</evidence>
<dbReference type="InterPro" id="IPR050311">
    <property type="entry name" value="ORC1/CDC6"/>
</dbReference>
<dbReference type="Proteomes" id="UP000245341">
    <property type="component" value="Unplaced"/>
</dbReference>
<evidence type="ECO:0000256" key="7">
    <source>
        <dbReference type="RuleBase" id="RU365058"/>
    </source>
</evidence>
<dbReference type="PROSITE" id="PS51038">
    <property type="entry name" value="BAH"/>
    <property type="match status" value="1"/>
</dbReference>
<evidence type="ECO:0000256" key="2">
    <source>
        <dbReference type="ARBA" id="ARBA00022705"/>
    </source>
</evidence>
<dbReference type="PANTHER" id="PTHR10763:SF23">
    <property type="entry name" value="ORIGIN RECOGNITION COMPLEX SUBUNIT 1"/>
    <property type="match status" value="1"/>
</dbReference>
<dbReference type="GO" id="GO:0046872">
    <property type="term" value="F:metal ion binding"/>
    <property type="evidence" value="ECO:0007669"/>
    <property type="project" value="UniProtKB-KW"/>
</dbReference>
<comment type="subunit">
    <text evidence="7">Component of ORC, a complex composed of at least 6 subunits: ORC1, ORC2, ORC3, ORC4, ORC5 and ORC6. ORC is regulated in a cell-cycle dependent manner. It is sequentially assembled at the exit from anaphase of mitosis and disassembled as cells enter S phase. Interacts with CDC6 and KAT7/HBO1. Interacts with LRWD1 predominantly during the G1 phase and with less affinity during mitosis, when phosphorylated.</text>
</comment>
<dbReference type="PANTHER" id="PTHR10763">
    <property type="entry name" value="CELL DIVISION CONTROL PROTEIN 6-RELATED"/>
    <property type="match status" value="1"/>
</dbReference>
<dbReference type="GO" id="GO:0033314">
    <property type="term" value="P:mitotic DNA replication checkpoint signaling"/>
    <property type="evidence" value="ECO:0007669"/>
    <property type="project" value="TreeGrafter"/>
</dbReference>
<dbReference type="KEGG" id="lww:102749642"/>
<keyword evidence="5 7" id="KW-0238">DNA-binding</keyword>
<evidence type="ECO:0000256" key="8">
    <source>
        <dbReference type="SAM" id="MobiDB-lite"/>
    </source>
</evidence>
<reference evidence="11" key="1">
    <citation type="submission" date="2025-08" db="UniProtKB">
        <authorList>
            <consortium name="RefSeq"/>
        </authorList>
    </citation>
    <scope>IDENTIFICATION</scope>
    <source>
        <tissue evidence="11">Liver</tissue>
    </source>
</reference>
<dbReference type="GO" id="GO:0005524">
    <property type="term" value="F:ATP binding"/>
    <property type="evidence" value="ECO:0007669"/>
    <property type="project" value="UniProtKB-KW"/>
</dbReference>
<evidence type="ECO:0000313" key="11">
    <source>
        <dbReference type="RefSeq" id="XP_030878461.1"/>
    </source>
</evidence>
<gene>
    <name evidence="11" type="primary">LOC102749642</name>
</gene>
<dbReference type="AlphaFoldDB" id="A0A7F8QCU5"/>
<dbReference type="GO" id="GO:0003682">
    <property type="term" value="F:chromatin binding"/>
    <property type="evidence" value="ECO:0007669"/>
    <property type="project" value="InterPro"/>
</dbReference>
<dbReference type="RefSeq" id="XP_030878461.1">
    <property type="nucleotide sequence ID" value="XM_031022601.1"/>
</dbReference>
<keyword evidence="7" id="KW-0547">Nucleotide-binding</keyword>
<dbReference type="InterPro" id="IPR015163">
    <property type="entry name" value="Cdc6_C"/>
</dbReference>
<accession>A0A7F8QCU5</accession>
<keyword evidence="7" id="KW-0067">ATP-binding</keyword>
<dbReference type="FunFam" id="2.30.30.490:FF:000010">
    <property type="entry name" value="Origin recognition complex subunit 1"/>
    <property type="match status" value="1"/>
</dbReference>
<dbReference type="GO" id="GO:0006270">
    <property type="term" value="P:DNA replication initiation"/>
    <property type="evidence" value="ECO:0007669"/>
    <property type="project" value="TreeGrafter"/>
</dbReference>
<feature type="region of interest" description="Disordered" evidence="8">
    <location>
        <begin position="210"/>
        <end position="232"/>
    </location>
</feature>
<dbReference type="SMART" id="SM00439">
    <property type="entry name" value="BAH"/>
    <property type="match status" value="1"/>
</dbReference>
<dbReference type="GO" id="GO:0003688">
    <property type="term" value="F:DNA replication origin binding"/>
    <property type="evidence" value="ECO:0007669"/>
    <property type="project" value="TreeGrafter"/>
</dbReference>
<evidence type="ECO:0000313" key="10">
    <source>
        <dbReference type="Proteomes" id="UP000245341"/>
    </source>
</evidence>
<dbReference type="Gene3D" id="2.30.30.490">
    <property type="match status" value="1"/>
</dbReference>
<dbReference type="InterPro" id="IPR043151">
    <property type="entry name" value="BAH_sf"/>
</dbReference>
<evidence type="ECO:0000256" key="3">
    <source>
        <dbReference type="ARBA" id="ARBA00022723"/>
    </source>
</evidence>
<proteinExistence type="inferred from homology"/>
<comment type="similarity">
    <text evidence="7">Belongs to the ORC1 family.</text>
</comment>
<sequence length="308" mass="35322">MAYYPTRLKTRQIYSWVGKPLLDQKLRYHTYKEMSVKMEGGLTEIRIQVGQFVLIEGDDDENPYVAKLVQLFEDDSEAPSKKRARVQWFIRFCEVPVSKRYLLGRKPAAQEIFWYDYPSCNSNISAETIIDHVQVVALGPDEVIPMDPKNEKTLFVKLSWNEKTFRPLAPELFAEFDQPQEGSPRCQKSVEAKTKGLGSTSWTTAEHAVKRIESRHSTSKSRRTPSHPVTPKAKKRLELSAILISVYSQHVALCRMEGLPYPTMSETMAVCSHLSSCRLLLVEPSRNDLLLRVRLNISQDDVLYALKE</sequence>
<dbReference type="GO" id="GO:0005664">
    <property type="term" value="C:nuclear origin of replication recognition complex"/>
    <property type="evidence" value="ECO:0007669"/>
    <property type="project" value="TreeGrafter"/>
</dbReference>
<keyword evidence="3" id="KW-0479">Metal-binding</keyword>
<dbReference type="CDD" id="cd04719">
    <property type="entry name" value="BAH_Orc1p_animal"/>
    <property type="match status" value="1"/>
</dbReference>
<dbReference type="InterPro" id="IPR001025">
    <property type="entry name" value="BAH_dom"/>
</dbReference>
<evidence type="ECO:0000256" key="6">
    <source>
        <dbReference type="ARBA" id="ARBA00023242"/>
    </source>
</evidence>
<evidence type="ECO:0000259" key="9">
    <source>
        <dbReference type="PROSITE" id="PS51038"/>
    </source>
</evidence>
<evidence type="ECO:0000256" key="5">
    <source>
        <dbReference type="ARBA" id="ARBA00023125"/>
    </source>
</evidence>
<organism evidence="10 11">
    <name type="scientific">Leptonychotes weddellii</name>
    <name type="common">Weddell seal</name>
    <name type="synonym">Otaria weddellii</name>
    <dbReference type="NCBI Taxonomy" id="9713"/>
    <lineage>
        <taxon>Eukaryota</taxon>
        <taxon>Metazoa</taxon>
        <taxon>Chordata</taxon>
        <taxon>Craniata</taxon>
        <taxon>Vertebrata</taxon>
        <taxon>Euteleostomi</taxon>
        <taxon>Mammalia</taxon>
        <taxon>Eutheria</taxon>
        <taxon>Laurasiatheria</taxon>
        <taxon>Carnivora</taxon>
        <taxon>Caniformia</taxon>
        <taxon>Pinnipedia</taxon>
        <taxon>Phocidae</taxon>
        <taxon>Monachinae</taxon>
        <taxon>Lobodontini</taxon>
        <taxon>Leptonychotes</taxon>
    </lineage>
</organism>